<sequence>MFRKMVFLLPAVFLAWRCALQLWAHSQYVVSHASRYSGLLVGACAFAALWAMRNRWSLVQNWLTYFGTKVHEGAHEKMAFLSGRRLFGYNIQQDGTGYIIYENTGASPLITLAPYFFSYTSLGLLALRWLMLSEGRVYVDGLIGFLLAFHTYAFLTQTRYYQTDLQKMGLAYSTVFIPTMHLITYGLYAWVIGGLPILSYFKLF</sequence>
<dbReference type="RefSeq" id="WP_097129938.1">
    <property type="nucleotide sequence ID" value="NZ_OCNH01000005.1"/>
</dbReference>
<protein>
    <submittedName>
        <fullName evidence="2">Peptidase M50B-like</fullName>
    </submittedName>
</protein>
<dbReference type="EMBL" id="OCNH01000005">
    <property type="protein sequence ID" value="SOD96457.1"/>
    <property type="molecule type" value="Genomic_DNA"/>
</dbReference>
<dbReference type="Pfam" id="PF13398">
    <property type="entry name" value="Peptidase_M50B"/>
    <property type="match status" value="1"/>
</dbReference>
<reference evidence="3" key="1">
    <citation type="submission" date="2017-09" db="EMBL/GenBank/DDBJ databases">
        <authorList>
            <person name="Varghese N."/>
            <person name="Submissions S."/>
        </authorList>
    </citation>
    <scope>NUCLEOTIDE SEQUENCE [LARGE SCALE GENOMIC DNA]</scope>
    <source>
        <strain evidence="3">DSM 29961</strain>
    </source>
</reference>
<proteinExistence type="predicted"/>
<dbReference type="InterPro" id="IPR049500">
    <property type="entry name" value="Peptidase_M50B-like"/>
</dbReference>
<feature type="transmembrane region" description="Helical" evidence="1">
    <location>
        <begin position="175"/>
        <end position="201"/>
    </location>
</feature>
<evidence type="ECO:0000313" key="2">
    <source>
        <dbReference type="EMBL" id="SOD96457.1"/>
    </source>
</evidence>
<keyword evidence="1" id="KW-0472">Membrane</keyword>
<keyword evidence="1" id="KW-1133">Transmembrane helix</keyword>
<feature type="transmembrane region" description="Helical" evidence="1">
    <location>
        <begin position="34"/>
        <end position="52"/>
    </location>
</feature>
<name>A0A286GLP8_9BACT</name>
<feature type="transmembrane region" description="Helical" evidence="1">
    <location>
        <begin position="137"/>
        <end position="155"/>
    </location>
</feature>
<organism evidence="2 3">
    <name type="scientific">Spirosoma fluviale</name>
    <dbReference type="NCBI Taxonomy" id="1597977"/>
    <lineage>
        <taxon>Bacteria</taxon>
        <taxon>Pseudomonadati</taxon>
        <taxon>Bacteroidota</taxon>
        <taxon>Cytophagia</taxon>
        <taxon>Cytophagales</taxon>
        <taxon>Cytophagaceae</taxon>
        <taxon>Spirosoma</taxon>
    </lineage>
</organism>
<keyword evidence="1" id="KW-0812">Transmembrane</keyword>
<evidence type="ECO:0000313" key="3">
    <source>
        <dbReference type="Proteomes" id="UP000219452"/>
    </source>
</evidence>
<dbReference type="Proteomes" id="UP000219452">
    <property type="component" value="Unassembled WGS sequence"/>
</dbReference>
<feature type="transmembrane region" description="Helical" evidence="1">
    <location>
        <begin position="109"/>
        <end position="131"/>
    </location>
</feature>
<evidence type="ECO:0000256" key="1">
    <source>
        <dbReference type="SAM" id="Phobius"/>
    </source>
</evidence>
<accession>A0A286GLP8</accession>
<keyword evidence="3" id="KW-1185">Reference proteome</keyword>
<gene>
    <name evidence="2" type="ORF">SAMN06269250_5319</name>
</gene>
<dbReference type="AlphaFoldDB" id="A0A286GLP8"/>
<dbReference type="OrthoDB" id="9813009at2"/>